<dbReference type="RefSeq" id="WP_244712957.1">
    <property type="nucleotide sequence ID" value="NZ_CP095073.1"/>
</dbReference>
<reference evidence="1 2" key="1">
    <citation type="submission" date="2022-04" db="EMBL/GenBank/DDBJ databases">
        <title>Halobacillus sp. isolated from saltern.</title>
        <authorList>
            <person name="Won M."/>
            <person name="Lee C.-M."/>
            <person name="Woen H.-Y."/>
            <person name="Kwon S.-W."/>
        </authorList>
    </citation>
    <scope>NUCLEOTIDE SEQUENCE [LARGE SCALE GENOMIC DNA]</scope>
    <source>
        <strain evidence="1 2">SSBR10-3</strain>
    </source>
</reference>
<dbReference type="Proteomes" id="UP000831787">
    <property type="component" value="Chromosome"/>
</dbReference>
<gene>
    <name evidence="1" type="ORF">MUN89_08760</name>
</gene>
<name>A0ABY4EPH2_9BACI</name>
<keyword evidence="2" id="KW-1185">Reference proteome</keyword>
<organism evidence="1 2">
    <name type="scientific">Halobacillus salinarum</name>
    <dbReference type="NCBI Taxonomy" id="2932257"/>
    <lineage>
        <taxon>Bacteria</taxon>
        <taxon>Bacillati</taxon>
        <taxon>Bacillota</taxon>
        <taxon>Bacilli</taxon>
        <taxon>Bacillales</taxon>
        <taxon>Bacillaceae</taxon>
        <taxon>Halobacillus</taxon>
    </lineage>
</organism>
<evidence type="ECO:0000313" key="1">
    <source>
        <dbReference type="EMBL" id="UOQ45991.1"/>
    </source>
</evidence>
<evidence type="ECO:0000313" key="2">
    <source>
        <dbReference type="Proteomes" id="UP000831787"/>
    </source>
</evidence>
<dbReference type="EMBL" id="CP095073">
    <property type="protein sequence ID" value="UOQ45991.1"/>
    <property type="molecule type" value="Genomic_DNA"/>
</dbReference>
<sequence>MFHSRKERQNELEIVTIDELVPETKEVKGNETDPKSDYLYRENGFIE</sequence>
<accession>A0ABY4EPH2</accession>
<proteinExistence type="predicted"/>
<protein>
    <submittedName>
        <fullName evidence="1">Uncharacterized protein</fullName>
    </submittedName>
</protein>